<dbReference type="InterPro" id="IPR036890">
    <property type="entry name" value="HATPase_C_sf"/>
</dbReference>
<feature type="coiled-coil region" evidence="1">
    <location>
        <begin position="136"/>
        <end position="163"/>
    </location>
</feature>
<keyword evidence="3" id="KW-0808">Transferase</keyword>
<gene>
    <name evidence="3" type="ORF">ENI34_06375</name>
</gene>
<organism evidence="3 4">
    <name type="scientific">candidate division WOR-3 bacterium</name>
    <dbReference type="NCBI Taxonomy" id="2052148"/>
    <lineage>
        <taxon>Bacteria</taxon>
        <taxon>Bacteria division WOR-3</taxon>
    </lineage>
</organism>
<dbReference type="InterPro" id="IPR003594">
    <property type="entry name" value="HATPase_dom"/>
</dbReference>
<dbReference type="Pfam" id="PF07568">
    <property type="entry name" value="HisKA_2"/>
    <property type="match status" value="1"/>
</dbReference>
<proteinExistence type="predicted"/>
<accession>A0A9C9EN19</accession>
<dbReference type="Gene3D" id="3.30.450.20">
    <property type="entry name" value="PAS domain"/>
    <property type="match status" value="1"/>
</dbReference>
<dbReference type="EMBL" id="DRIG01000066">
    <property type="protein sequence ID" value="HEC78751.1"/>
    <property type="molecule type" value="Genomic_DNA"/>
</dbReference>
<evidence type="ECO:0000313" key="4">
    <source>
        <dbReference type="Proteomes" id="UP000885826"/>
    </source>
</evidence>
<evidence type="ECO:0000259" key="2">
    <source>
        <dbReference type="PROSITE" id="PS50109"/>
    </source>
</evidence>
<dbReference type="Pfam" id="PF02518">
    <property type="entry name" value="HATPase_c"/>
    <property type="match status" value="1"/>
</dbReference>
<dbReference type="SUPFAM" id="SSF55874">
    <property type="entry name" value="ATPase domain of HSP90 chaperone/DNA topoisomerase II/histidine kinase"/>
    <property type="match status" value="1"/>
</dbReference>
<name>A0A9C9EN19_UNCW3</name>
<reference evidence="3" key="1">
    <citation type="journal article" date="2020" name="mSystems">
        <title>Genome- and Community-Level Interaction Insights into Carbon Utilization and Element Cycling Functions of Hydrothermarchaeota in Hydrothermal Sediment.</title>
        <authorList>
            <person name="Zhou Z."/>
            <person name="Liu Y."/>
            <person name="Xu W."/>
            <person name="Pan J."/>
            <person name="Luo Z.H."/>
            <person name="Li M."/>
        </authorList>
    </citation>
    <scope>NUCLEOTIDE SEQUENCE</scope>
    <source>
        <strain evidence="3">HyVt-388</strain>
    </source>
</reference>
<protein>
    <submittedName>
        <fullName evidence="3">Histidine kinase</fullName>
    </submittedName>
</protein>
<dbReference type="PANTHER" id="PTHR43065:SF23">
    <property type="entry name" value="SENSOR HISTIDINE KINASE PDTAS"/>
    <property type="match status" value="1"/>
</dbReference>
<dbReference type="InterPro" id="IPR011495">
    <property type="entry name" value="Sig_transdc_His_kin_sub2_dim/P"/>
</dbReference>
<dbReference type="GO" id="GO:0016301">
    <property type="term" value="F:kinase activity"/>
    <property type="evidence" value="ECO:0007669"/>
    <property type="project" value="UniProtKB-KW"/>
</dbReference>
<dbReference type="AlphaFoldDB" id="A0A9C9EN19"/>
<dbReference type="InterPro" id="IPR005467">
    <property type="entry name" value="His_kinase_dom"/>
</dbReference>
<dbReference type="PROSITE" id="PS50109">
    <property type="entry name" value="HIS_KIN"/>
    <property type="match status" value="1"/>
</dbReference>
<keyword evidence="1" id="KW-0175">Coiled coil</keyword>
<dbReference type="PANTHER" id="PTHR43065">
    <property type="entry name" value="SENSOR HISTIDINE KINASE"/>
    <property type="match status" value="1"/>
</dbReference>
<comment type="caution">
    <text evidence="3">The sequence shown here is derived from an EMBL/GenBank/DDBJ whole genome shotgun (WGS) entry which is preliminary data.</text>
</comment>
<dbReference type="Gene3D" id="3.30.565.10">
    <property type="entry name" value="Histidine kinase-like ATPase, C-terminal domain"/>
    <property type="match status" value="1"/>
</dbReference>
<dbReference type="CDD" id="cd00075">
    <property type="entry name" value="HATPase"/>
    <property type="match status" value="1"/>
</dbReference>
<feature type="domain" description="Histidine kinase" evidence="2">
    <location>
        <begin position="163"/>
        <end position="364"/>
    </location>
</feature>
<evidence type="ECO:0000256" key="1">
    <source>
        <dbReference type="SAM" id="Coils"/>
    </source>
</evidence>
<dbReference type="SMART" id="SM00387">
    <property type="entry name" value="HATPase_c"/>
    <property type="match status" value="1"/>
</dbReference>
<keyword evidence="3" id="KW-0418">Kinase</keyword>
<sequence length="364" mass="42203">MNKREQHLNLVLRAIRNVNQLITREQEKELLLQKACDILIKVKGYTAILIHYDGRIFQAGDRKECKKLKKKILGEKVLQKRKLHAESFNGKYLVISPIIKNTIKATLYVLHSRIFDREELSLLKEISGDLAFALHSIKLECEKREAEKTIKESLQEKEVLLKEIHHRVKNNMQIISSLLNLQIRHSADGKITTVLRHSQNRIRTMALIHEKLYESKDLTHVDCEEYVKDLSKQLMLSYGISRSRIKLNINIKNIYFDINTAIPCALIINELLSNALKYAFPRLSIIPKTRRQHKIDVILRKSKKNLYTLIIRDNGVGIPQHITLNSLKTLGLQLVKTLVEQLNGTIKLERKGGTKFTITFEKIK</sequence>
<evidence type="ECO:0000313" key="3">
    <source>
        <dbReference type="EMBL" id="HEC78751.1"/>
    </source>
</evidence>
<dbReference type="Proteomes" id="UP000885826">
    <property type="component" value="Unassembled WGS sequence"/>
</dbReference>